<protein>
    <submittedName>
        <fullName evidence="1">Uncharacterized protein</fullName>
    </submittedName>
</protein>
<dbReference type="AlphaFoldDB" id="A0A6T7YNT8"/>
<dbReference type="EMBL" id="HBKO01014066">
    <property type="protein sequence ID" value="CAE2209990.1"/>
    <property type="molecule type" value="Transcribed_RNA"/>
</dbReference>
<proteinExistence type="predicted"/>
<sequence>MATLARLEVSDGEAKRAYVKRRLASKLAAKGNNTLLASLAHEVQVEMERCRAVEHHMQLTRLRRDSESRLPWGLHLMRLVACISPDEWDRCVDARVRRLQPGLEAEEGACLQ</sequence>
<evidence type="ECO:0000313" key="1">
    <source>
        <dbReference type="EMBL" id="CAE2209990.1"/>
    </source>
</evidence>
<accession>A0A6T7YNT8</accession>
<reference evidence="1" key="1">
    <citation type="submission" date="2021-01" db="EMBL/GenBank/DDBJ databases">
        <authorList>
            <person name="Corre E."/>
            <person name="Pelletier E."/>
            <person name="Niang G."/>
            <person name="Scheremetjew M."/>
            <person name="Finn R."/>
            <person name="Kale V."/>
            <person name="Holt S."/>
            <person name="Cochrane G."/>
            <person name="Meng A."/>
            <person name="Brown T."/>
            <person name="Cohen L."/>
        </authorList>
    </citation>
    <scope>NUCLEOTIDE SEQUENCE</scope>
    <source>
        <strain evidence="1">UIO037</strain>
    </source>
</reference>
<organism evidence="1">
    <name type="scientific">Prymnesium polylepis</name>
    <dbReference type="NCBI Taxonomy" id="72548"/>
    <lineage>
        <taxon>Eukaryota</taxon>
        <taxon>Haptista</taxon>
        <taxon>Haptophyta</taxon>
        <taxon>Prymnesiophyceae</taxon>
        <taxon>Prymnesiales</taxon>
        <taxon>Prymnesiaceae</taxon>
        <taxon>Prymnesium</taxon>
    </lineage>
</organism>
<gene>
    <name evidence="1" type="ORF">CPOL0286_LOCUS6374</name>
</gene>
<name>A0A6T7YNT8_9EUKA</name>